<comment type="caution">
    <text evidence="2">The sequence shown here is derived from an EMBL/GenBank/DDBJ whole genome shotgun (WGS) entry which is preliminary data.</text>
</comment>
<evidence type="ECO:0000313" key="3">
    <source>
        <dbReference type="Proteomes" id="UP001279681"/>
    </source>
</evidence>
<dbReference type="InterPro" id="IPR047640">
    <property type="entry name" value="RpiR-like"/>
</dbReference>
<sequence length="216" mass="24578">MIDINYICKKHKLTNLEKNILEFIVSNIHNKKKISIRNVAAENFTSTSVIYKCMKKIGYSSYSNFIYFLKTNDSSLISKDSSLEENESFKKAVFLFKENKDKLFMFTSTGIATNISSYMNEKLALLGIRSISNSHIQLLEKPFSKDVILITLSQSGETESVIDILKIAKKNKVKSLSFIGKKDTTIESISSINLISNNVIFFADVITIFEEILKRI</sequence>
<dbReference type="InterPro" id="IPR009057">
    <property type="entry name" value="Homeodomain-like_sf"/>
</dbReference>
<dbReference type="RefSeq" id="WP_320313563.1">
    <property type="nucleotide sequence ID" value="NZ_JAVIKH010000007.1"/>
</dbReference>
<reference evidence="3" key="1">
    <citation type="submission" date="2023-07" db="EMBL/GenBank/DDBJ databases">
        <authorList>
            <person name="Colorado M.A."/>
            <person name="Villamil L.M."/>
            <person name="Melo J.F."/>
            <person name="Rodriguez J.A."/>
            <person name="Ruiz R.Y."/>
        </authorList>
    </citation>
    <scope>NUCLEOTIDE SEQUENCE [LARGE SCALE GENOMIC DNA]</scope>
    <source>
        <strain evidence="3">C33</strain>
    </source>
</reference>
<dbReference type="EMBL" id="JAVIKH010000007">
    <property type="protein sequence ID" value="MDX8336159.1"/>
    <property type="molecule type" value="Genomic_DNA"/>
</dbReference>
<name>A0ABU4WBV2_9FUSO</name>
<proteinExistence type="predicted"/>
<protein>
    <recommendedName>
        <fullName evidence="1">HTH rpiR-type domain-containing protein</fullName>
    </recommendedName>
</protein>
<dbReference type="Proteomes" id="UP001279681">
    <property type="component" value="Unassembled WGS sequence"/>
</dbReference>
<dbReference type="Gene3D" id="1.10.10.10">
    <property type="entry name" value="Winged helix-like DNA-binding domain superfamily/Winged helix DNA-binding domain"/>
    <property type="match status" value="1"/>
</dbReference>
<dbReference type="PROSITE" id="PS51071">
    <property type="entry name" value="HTH_RPIR"/>
    <property type="match status" value="1"/>
</dbReference>
<accession>A0ABU4WBV2</accession>
<dbReference type="SUPFAM" id="SSF53697">
    <property type="entry name" value="SIS domain"/>
    <property type="match status" value="1"/>
</dbReference>
<keyword evidence="3" id="KW-1185">Reference proteome</keyword>
<evidence type="ECO:0000313" key="2">
    <source>
        <dbReference type="EMBL" id="MDX8336159.1"/>
    </source>
</evidence>
<dbReference type="Gene3D" id="3.40.50.10490">
    <property type="entry name" value="Glucose-6-phosphate isomerase like protein, domain 1"/>
    <property type="match status" value="1"/>
</dbReference>
<dbReference type="InterPro" id="IPR046348">
    <property type="entry name" value="SIS_dom_sf"/>
</dbReference>
<gene>
    <name evidence="2" type="ORF">RFV38_06585</name>
</gene>
<dbReference type="Pfam" id="PF01418">
    <property type="entry name" value="HTH_6"/>
    <property type="match status" value="1"/>
</dbReference>
<dbReference type="SUPFAM" id="SSF46689">
    <property type="entry name" value="Homeodomain-like"/>
    <property type="match status" value="1"/>
</dbReference>
<dbReference type="InterPro" id="IPR000281">
    <property type="entry name" value="HTH_RpiR"/>
</dbReference>
<dbReference type="PANTHER" id="PTHR30514:SF21">
    <property type="entry name" value="RPIR-FAMILY TRANSCRIPTIONAL REGULATOR"/>
    <property type="match status" value="1"/>
</dbReference>
<evidence type="ECO:0000259" key="1">
    <source>
        <dbReference type="PROSITE" id="PS51071"/>
    </source>
</evidence>
<dbReference type="InterPro" id="IPR036388">
    <property type="entry name" value="WH-like_DNA-bd_sf"/>
</dbReference>
<organism evidence="2 3">
    <name type="scientific">Candidatus Cetobacterium colombiensis</name>
    <dbReference type="NCBI Taxonomy" id="3073100"/>
    <lineage>
        <taxon>Bacteria</taxon>
        <taxon>Fusobacteriati</taxon>
        <taxon>Fusobacteriota</taxon>
        <taxon>Fusobacteriia</taxon>
        <taxon>Fusobacteriales</taxon>
        <taxon>Fusobacteriaceae</taxon>
        <taxon>Cetobacterium</taxon>
    </lineage>
</organism>
<dbReference type="PANTHER" id="PTHR30514">
    <property type="entry name" value="GLUCOKINASE"/>
    <property type="match status" value="1"/>
</dbReference>
<feature type="domain" description="HTH rpiR-type" evidence="1">
    <location>
        <begin position="1"/>
        <end position="76"/>
    </location>
</feature>